<evidence type="ECO:0000313" key="7">
    <source>
        <dbReference type="EMBL" id="KJK44007.1"/>
    </source>
</evidence>
<reference evidence="7 8" key="1">
    <citation type="submission" date="2015-02" db="EMBL/GenBank/DDBJ databases">
        <authorList>
            <person name="Ju K.-S."/>
            <person name="Doroghazi J.R."/>
            <person name="Metcalf W."/>
        </authorList>
    </citation>
    <scope>NUCLEOTIDE SEQUENCE [LARGE SCALE GENOMIC DNA]</scope>
    <source>
        <strain evidence="7 8">NRRL B-16140</strain>
    </source>
</reference>
<dbReference type="EMBL" id="JYJG01000266">
    <property type="protein sequence ID" value="KJK44007.1"/>
    <property type="molecule type" value="Genomic_DNA"/>
</dbReference>
<protein>
    <recommendedName>
        <fullName evidence="9">Sporulation protein SsgA</fullName>
    </recommendedName>
</protein>
<dbReference type="GO" id="GO:0030435">
    <property type="term" value="P:sporulation resulting in formation of a cellular spore"/>
    <property type="evidence" value="ECO:0007669"/>
    <property type="project" value="UniProtKB-KW"/>
</dbReference>
<comment type="similarity">
    <text evidence="2">Belongs to the SsgA family.</text>
</comment>
<gene>
    <name evidence="7" type="ORF">UK23_31035</name>
</gene>
<comment type="subcellular location">
    <subcellularLocation>
        <location evidence="1">Cell septum</location>
    </subcellularLocation>
</comment>
<name>A0A0F0GPY1_LENAE</name>
<dbReference type="InterPro" id="IPR006776">
    <property type="entry name" value="SsgB"/>
</dbReference>
<keyword evidence="3" id="KW-0132">Cell division</keyword>
<evidence type="ECO:0000256" key="4">
    <source>
        <dbReference type="ARBA" id="ARBA00022969"/>
    </source>
</evidence>
<keyword evidence="5" id="KW-0717">Septation</keyword>
<dbReference type="Proteomes" id="UP000033393">
    <property type="component" value="Unassembled WGS sequence"/>
</dbReference>
<evidence type="ECO:0008006" key="9">
    <source>
        <dbReference type="Google" id="ProtNLM"/>
    </source>
</evidence>
<evidence type="ECO:0000256" key="5">
    <source>
        <dbReference type="ARBA" id="ARBA00023210"/>
    </source>
</evidence>
<dbReference type="Pfam" id="PF04686">
    <property type="entry name" value="SsgA"/>
    <property type="match status" value="1"/>
</dbReference>
<dbReference type="Gene3D" id="2.30.31.20">
    <property type="entry name" value="Sporulation-specific cell division protein SsgB"/>
    <property type="match status" value="1"/>
</dbReference>
<organism evidence="7 8">
    <name type="scientific">Lentzea aerocolonigenes</name>
    <name type="common">Lechevalieria aerocolonigenes</name>
    <name type="synonym">Saccharothrix aerocolonigenes</name>
    <dbReference type="NCBI Taxonomy" id="68170"/>
    <lineage>
        <taxon>Bacteria</taxon>
        <taxon>Bacillati</taxon>
        <taxon>Actinomycetota</taxon>
        <taxon>Actinomycetes</taxon>
        <taxon>Pseudonocardiales</taxon>
        <taxon>Pseudonocardiaceae</taxon>
        <taxon>Lentzea</taxon>
    </lineage>
</organism>
<evidence type="ECO:0000313" key="8">
    <source>
        <dbReference type="Proteomes" id="UP000033393"/>
    </source>
</evidence>
<evidence type="ECO:0000256" key="3">
    <source>
        <dbReference type="ARBA" id="ARBA00022618"/>
    </source>
</evidence>
<sequence>MNNRTVQLSTTLRQVDRTGGVSEMSVEFGYDASDPFAIHAVFRSGTGTVHWEFSRDLLAAGLIGPSGEGDVRLRPCHDDEPHVLILLSPPSRTAEFSAPLGALADFLDRTSELVPVGDESRWIDFDTEIARLMEIID</sequence>
<dbReference type="GO" id="GO:0030428">
    <property type="term" value="C:cell septum"/>
    <property type="evidence" value="ECO:0007669"/>
    <property type="project" value="UniProtKB-SubCell"/>
</dbReference>
<keyword evidence="4" id="KW-0749">Sporulation</keyword>
<dbReference type="InterPro" id="IPR038658">
    <property type="entry name" value="SsgB_sf"/>
</dbReference>
<comment type="caution">
    <text evidence="7">The sequence shown here is derived from an EMBL/GenBank/DDBJ whole genome shotgun (WGS) entry which is preliminary data.</text>
</comment>
<proteinExistence type="inferred from homology"/>
<evidence type="ECO:0000256" key="6">
    <source>
        <dbReference type="ARBA" id="ARBA00023306"/>
    </source>
</evidence>
<dbReference type="AlphaFoldDB" id="A0A0F0GPY1"/>
<keyword evidence="8" id="KW-1185">Reference proteome</keyword>
<accession>A0A0F0GPY1</accession>
<dbReference type="PATRIC" id="fig|68170.10.peg.8051"/>
<evidence type="ECO:0000256" key="2">
    <source>
        <dbReference type="ARBA" id="ARBA00009323"/>
    </source>
</evidence>
<dbReference type="GO" id="GO:0000917">
    <property type="term" value="P:division septum assembly"/>
    <property type="evidence" value="ECO:0007669"/>
    <property type="project" value="UniProtKB-KW"/>
</dbReference>
<keyword evidence="6" id="KW-0131">Cell cycle</keyword>
<evidence type="ECO:0000256" key="1">
    <source>
        <dbReference type="ARBA" id="ARBA00004431"/>
    </source>
</evidence>